<comment type="caution">
    <text evidence="1">The sequence shown here is derived from an EMBL/GenBank/DDBJ whole genome shotgun (WGS) entry which is preliminary data.</text>
</comment>
<evidence type="ECO:0000313" key="2">
    <source>
        <dbReference type="Proteomes" id="UP000620262"/>
    </source>
</evidence>
<evidence type="ECO:0000313" key="1">
    <source>
        <dbReference type="EMBL" id="MBE1506364.1"/>
    </source>
</evidence>
<proteinExistence type="predicted"/>
<protein>
    <submittedName>
        <fullName evidence="1">Uncharacterized protein</fullName>
    </submittedName>
</protein>
<name>A0ABR9IT59_RHIVS</name>
<reference evidence="1 2" key="1">
    <citation type="submission" date="2020-10" db="EMBL/GenBank/DDBJ databases">
        <title>Sequencing the genomes of 1000 actinobacteria strains.</title>
        <authorList>
            <person name="Klenk H.-P."/>
        </authorList>
    </citation>
    <scope>NUCLEOTIDE SEQUENCE [LARGE SCALE GENOMIC DNA]</scope>
    <source>
        <strain evidence="1 2">DSM 7307</strain>
    </source>
</reference>
<dbReference type="Proteomes" id="UP000620262">
    <property type="component" value="Unassembled WGS sequence"/>
</dbReference>
<dbReference type="EMBL" id="JADBEC010000001">
    <property type="protein sequence ID" value="MBE1506364.1"/>
    <property type="molecule type" value="Genomic_DNA"/>
</dbReference>
<keyword evidence="2" id="KW-1185">Reference proteome</keyword>
<accession>A0ABR9IT59</accession>
<gene>
    <name evidence="1" type="ORF">H4W29_003545</name>
</gene>
<dbReference type="RefSeq" id="WP_192730073.1">
    <property type="nucleotide sequence ID" value="NZ_BAAAVL010000013.1"/>
</dbReference>
<organism evidence="1 2">
    <name type="scientific">Rhizobium viscosum</name>
    <name type="common">Arthrobacter viscosus</name>
    <dbReference type="NCBI Taxonomy" id="1673"/>
    <lineage>
        <taxon>Bacteria</taxon>
        <taxon>Pseudomonadati</taxon>
        <taxon>Pseudomonadota</taxon>
        <taxon>Alphaproteobacteria</taxon>
        <taxon>Hyphomicrobiales</taxon>
        <taxon>Rhizobiaceae</taxon>
        <taxon>Rhizobium/Agrobacterium group</taxon>
        <taxon>Rhizobium</taxon>
    </lineage>
</organism>
<sequence>MHEMTPSEMLRDPMIRQMLRADKISLASFAALLDAAARQHARPATESTFAVSKMPDSWSVYAAAYI</sequence>